<reference evidence="5" key="1">
    <citation type="journal article" date="2019" name="Int. J. Syst. Evol. Microbiol.">
        <title>The Global Catalogue of Microorganisms (GCM) 10K type strain sequencing project: providing services to taxonomists for standard genome sequencing and annotation.</title>
        <authorList>
            <consortium name="The Broad Institute Genomics Platform"/>
            <consortium name="The Broad Institute Genome Sequencing Center for Infectious Disease"/>
            <person name="Wu L."/>
            <person name="Ma J."/>
        </authorList>
    </citation>
    <scope>NUCLEOTIDE SEQUENCE [LARGE SCALE GENOMIC DNA]</scope>
    <source>
        <strain evidence="5">JCM 16949</strain>
    </source>
</reference>
<accession>A0ABP7FNR7</accession>
<protein>
    <recommendedName>
        <fullName evidence="3">HTH tetR-type domain-containing protein</fullName>
    </recommendedName>
</protein>
<proteinExistence type="predicted"/>
<dbReference type="InterPro" id="IPR041490">
    <property type="entry name" value="KstR2_TetR_C"/>
</dbReference>
<dbReference type="RefSeq" id="WP_344755945.1">
    <property type="nucleotide sequence ID" value="NZ_BAABAE010000003.1"/>
</dbReference>
<dbReference type="InterPro" id="IPR001647">
    <property type="entry name" value="HTH_TetR"/>
</dbReference>
<dbReference type="SUPFAM" id="SSF48498">
    <property type="entry name" value="Tetracyclin repressor-like, C-terminal domain"/>
    <property type="match status" value="1"/>
</dbReference>
<dbReference type="PANTHER" id="PTHR30055">
    <property type="entry name" value="HTH-TYPE TRANSCRIPTIONAL REGULATOR RUTR"/>
    <property type="match status" value="1"/>
</dbReference>
<sequence>MTTTERQPTTTARGRAKASRREALLAAAARLFAERGYSGTSIEDLGAAAGVSGPALYKHFSGKQAMLAAILLDASEGLFAGGQDVLSRATGADALRALVAFHADFALGNADVIRVQDRDLEQLADDDRHTVRTLQRRYVELWVDVLAGLHPDVDRATLRTRAHAVFGLLNSTPHSGLDLDRTTLRAELERMALAALT</sequence>
<dbReference type="Gene3D" id="1.10.357.10">
    <property type="entry name" value="Tetracycline Repressor, domain 2"/>
    <property type="match status" value="1"/>
</dbReference>
<evidence type="ECO:0000259" key="3">
    <source>
        <dbReference type="PROSITE" id="PS50977"/>
    </source>
</evidence>
<evidence type="ECO:0000313" key="4">
    <source>
        <dbReference type="EMBL" id="GAA3743239.1"/>
    </source>
</evidence>
<dbReference type="Pfam" id="PF00440">
    <property type="entry name" value="TetR_N"/>
    <property type="match status" value="1"/>
</dbReference>
<dbReference type="InterPro" id="IPR023772">
    <property type="entry name" value="DNA-bd_HTH_TetR-type_CS"/>
</dbReference>
<dbReference type="InterPro" id="IPR036271">
    <property type="entry name" value="Tet_transcr_reg_TetR-rel_C_sf"/>
</dbReference>
<dbReference type="SUPFAM" id="SSF46689">
    <property type="entry name" value="Homeodomain-like"/>
    <property type="match status" value="1"/>
</dbReference>
<dbReference type="InterPro" id="IPR009057">
    <property type="entry name" value="Homeodomain-like_sf"/>
</dbReference>
<dbReference type="EMBL" id="BAABAE010000003">
    <property type="protein sequence ID" value="GAA3743239.1"/>
    <property type="molecule type" value="Genomic_DNA"/>
</dbReference>
<keyword evidence="1 2" id="KW-0238">DNA-binding</keyword>
<feature type="DNA-binding region" description="H-T-H motif" evidence="2">
    <location>
        <begin position="41"/>
        <end position="60"/>
    </location>
</feature>
<dbReference type="InterPro" id="IPR050109">
    <property type="entry name" value="HTH-type_TetR-like_transc_reg"/>
</dbReference>
<dbReference type="PROSITE" id="PS50977">
    <property type="entry name" value="HTH_TETR_2"/>
    <property type="match status" value="1"/>
</dbReference>
<organism evidence="4 5">
    <name type="scientific">Leifsonella bigeumensis</name>
    <dbReference type="NCBI Taxonomy" id="433643"/>
    <lineage>
        <taxon>Bacteria</taxon>
        <taxon>Bacillati</taxon>
        <taxon>Actinomycetota</taxon>
        <taxon>Actinomycetes</taxon>
        <taxon>Micrococcales</taxon>
        <taxon>Microbacteriaceae</taxon>
        <taxon>Leifsonella</taxon>
    </lineage>
</organism>
<evidence type="ECO:0000313" key="5">
    <source>
        <dbReference type="Proteomes" id="UP001501004"/>
    </source>
</evidence>
<comment type="caution">
    <text evidence="4">The sequence shown here is derived from an EMBL/GenBank/DDBJ whole genome shotgun (WGS) entry which is preliminary data.</text>
</comment>
<dbReference type="PRINTS" id="PR00455">
    <property type="entry name" value="HTHTETR"/>
</dbReference>
<feature type="domain" description="HTH tetR-type" evidence="3">
    <location>
        <begin position="18"/>
        <end position="78"/>
    </location>
</feature>
<dbReference type="PROSITE" id="PS01081">
    <property type="entry name" value="HTH_TETR_1"/>
    <property type="match status" value="1"/>
</dbReference>
<evidence type="ECO:0000256" key="2">
    <source>
        <dbReference type="PROSITE-ProRule" id="PRU00335"/>
    </source>
</evidence>
<keyword evidence="5" id="KW-1185">Reference proteome</keyword>
<dbReference type="Proteomes" id="UP001501004">
    <property type="component" value="Unassembled WGS sequence"/>
</dbReference>
<dbReference type="Gene3D" id="1.10.10.60">
    <property type="entry name" value="Homeodomain-like"/>
    <property type="match status" value="1"/>
</dbReference>
<dbReference type="Pfam" id="PF17932">
    <property type="entry name" value="TetR_C_24"/>
    <property type="match status" value="1"/>
</dbReference>
<name>A0ABP7FNR7_9MICO</name>
<evidence type="ECO:0000256" key="1">
    <source>
        <dbReference type="ARBA" id="ARBA00023125"/>
    </source>
</evidence>
<dbReference type="PANTHER" id="PTHR30055:SF237">
    <property type="entry name" value="TRANSCRIPTIONAL REPRESSOR MCE3R"/>
    <property type="match status" value="1"/>
</dbReference>
<gene>
    <name evidence="4" type="ORF">GCM10022239_18370</name>
</gene>